<dbReference type="EMBL" id="CP032829">
    <property type="protein sequence ID" value="AYJ87672.1"/>
    <property type="molecule type" value="Genomic_DNA"/>
</dbReference>
<accession>A0A494TJV6</accession>
<dbReference type="KEGG" id="spha:D3Y57_19255"/>
<evidence type="ECO:0000313" key="2">
    <source>
        <dbReference type="EMBL" id="AYJ87672.1"/>
    </source>
</evidence>
<keyword evidence="3" id="KW-1185">Reference proteome</keyword>
<dbReference type="Proteomes" id="UP000276254">
    <property type="component" value="Chromosome"/>
</dbReference>
<feature type="region of interest" description="Disordered" evidence="1">
    <location>
        <begin position="373"/>
        <end position="402"/>
    </location>
</feature>
<dbReference type="RefSeq" id="WP_121155287.1">
    <property type="nucleotide sequence ID" value="NZ_CP032829.1"/>
</dbReference>
<evidence type="ECO:0000256" key="1">
    <source>
        <dbReference type="SAM" id="MobiDB-lite"/>
    </source>
</evidence>
<dbReference type="AlphaFoldDB" id="A0A494TJV6"/>
<gene>
    <name evidence="2" type="ORF">D3Y57_19255</name>
</gene>
<name>A0A494TJV6_SPHPE</name>
<evidence type="ECO:0008006" key="4">
    <source>
        <dbReference type="Google" id="ProtNLM"/>
    </source>
</evidence>
<evidence type="ECO:0000313" key="3">
    <source>
        <dbReference type="Proteomes" id="UP000276254"/>
    </source>
</evidence>
<dbReference type="OrthoDB" id="8477313at2"/>
<sequence length="782" mass="81015">MAVTSDSVVVTLEAKIDGYNRDINQAADNTSRKLDQITGSTKKMGAAGTDAFALLRGAAVGFAASVGVDALARVIKSGLDYAAGLKNIAQAAGVSSQFLQEFRFAATASGATIEQADAGLAKFSKSLGDAFNGKSKEAVANVTAALVGTGVSLQQLAKMTDSARFEAISDGLSKIKDPAQAGTRALALFGEANRALIPTLTAGGAAFRKAALDAQSFGLILSDSQIAHADETASKIQRLTQALQVKIAGTVADNANAIGTLANELTNLAVWAVKAGQQFIGFANIVRNQSFLTALGTYKSADLLAAATPKGNAVSAIRGAADAQRRLASAERQVGYAPDSASNQSELVAAKRAAVDAVQNAKDAVTAAKASLNPNAGNATAGGSATVTPPKGPKGPKGKDPADIEREFNRALARAQEDYLREQEDMTADIAIRAGIESDLAERQRLQSVEDVSLNKDYSQARKDTLIAAIDKAASARQDSINQQKIEALADESAKIAVGSLSSQEDILKLQGGLATTQAKRRDIELSIIALKYEEERIQNQRVIDDTLASKEAKADARRRNETLAQRQNLDIQTAEQNTMTPGESYLKDLRKDAQGLNEDFQQVAVDGLKSLNDGIADAILSGKSLGEVFNSVVNQIVSGLLKIAIQQAIIKPLGESLFSGGGGGGGLLSGIGNFASKLVGRASGGDVQGGQTYRVNETGIEGFQPAGSGKIIPLGRMPTAVSGGGTSIVQSFTLDARGGVVTQDLLDYVNAQAGQAAIAGARGGAQIASRNYAKAAARRLA</sequence>
<proteinExistence type="predicted"/>
<protein>
    <recommendedName>
        <fullName evidence="4">Bacteriophage tail tape measure C-terminal domain-containing protein</fullName>
    </recommendedName>
</protein>
<reference evidence="2 3" key="1">
    <citation type="submission" date="2018-09" db="EMBL/GenBank/DDBJ databases">
        <title>Sphingomonas peninsula sp. nov., isolated from fildes peninsula, Antarctic soil.</title>
        <authorList>
            <person name="Yingchao G."/>
        </authorList>
    </citation>
    <scope>NUCLEOTIDE SEQUENCE [LARGE SCALE GENOMIC DNA]</scope>
    <source>
        <strain evidence="2 3">YZ-8</strain>
    </source>
</reference>
<feature type="compositionally biased region" description="Low complexity" evidence="1">
    <location>
        <begin position="373"/>
        <end position="389"/>
    </location>
</feature>
<organism evidence="2 3">
    <name type="scientific">Sphingomonas paeninsulae</name>
    <dbReference type="NCBI Taxonomy" id="2319844"/>
    <lineage>
        <taxon>Bacteria</taxon>
        <taxon>Pseudomonadati</taxon>
        <taxon>Pseudomonadota</taxon>
        <taxon>Alphaproteobacteria</taxon>
        <taxon>Sphingomonadales</taxon>
        <taxon>Sphingomonadaceae</taxon>
        <taxon>Sphingomonas</taxon>
    </lineage>
</organism>